<name>A0AA38IT31_9CUCU</name>
<evidence type="ECO:0000313" key="4">
    <source>
        <dbReference type="EMBL" id="KAJ3659427.1"/>
    </source>
</evidence>
<evidence type="ECO:0000259" key="3">
    <source>
        <dbReference type="PROSITE" id="PS50878"/>
    </source>
</evidence>
<dbReference type="EMBL" id="JALNTZ010000003">
    <property type="protein sequence ID" value="KAJ3659427.1"/>
    <property type="molecule type" value="Genomic_DNA"/>
</dbReference>
<organism evidence="4 5">
    <name type="scientific">Zophobas morio</name>
    <dbReference type="NCBI Taxonomy" id="2755281"/>
    <lineage>
        <taxon>Eukaryota</taxon>
        <taxon>Metazoa</taxon>
        <taxon>Ecdysozoa</taxon>
        <taxon>Arthropoda</taxon>
        <taxon>Hexapoda</taxon>
        <taxon>Insecta</taxon>
        <taxon>Pterygota</taxon>
        <taxon>Neoptera</taxon>
        <taxon>Endopterygota</taxon>
        <taxon>Coleoptera</taxon>
        <taxon>Polyphaga</taxon>
        <taxon>Cucujiformia</taxon>
        <taxon>Tenebrionidae</taxon>
        <taxon>Zophobas</taxon>
    </lineage>
</organism>
<dbReference type="GO" id="GO:0071897">
    <property type="term" value="P:DNA biosynthetic process"/>
    <property type="evidence" value="ECO:0007669"/>
    <property type="project" value="UniProtKB-ARBA"/>
</dbReference>
<dbReference type="Proteomes" id="UP001168821">
    <property type="component" value="Unassembled WGS sequence"/>
</dbReference>
<keyword evidence="1" id="KW-0175">Coiled coil</keyword>
<dbReference type="PANTHER" id="PTHR47027:SF20">
    <property type="entry name" value="REVERSE TRANSCRIPTASE-LIKE PROTEIN WITH RNA-DIRECTED DNA POLYMERASE DOMAIN"/>
    <property type="match status" value="1"/>
</dbReference>
<feature type="region of interest" description="Disordered" evidence="2">
    <location>
        <begin position="157"/>
        <end position="177"/>
    </location>
</feature>
<dbReference type="AlphaFoldDB" id="A0AA38IT31"/>
<dbReference type="InterPro" id="IPR043128">
    <property type="entry name" value="Rev_trsase/Diguanyl_cyclase"/>
</dbReference>
<evidence type="ECO:0000256" key="2">
    <source>
        <dbReference type="SAM" id="MobiDB-lite"/>
    </source>
</evidence>
<dbReference type="PROSITE" id="PS50878">
    <property type="entry name" value="RT_POL"/>
    <property type="match status" value="1"/>
</dbReference>
<feature type="domain" description="Reverse transcriptase" evidence="3">
    <location>
        <begin position="224"/>
        <end position="498"/>
    </location>
</feature>
<dbReference type="InterPro" id="IPR043502">
    <property type="entry name" value="DNA/RNA_pol_sf"/>
</dbReference>
<dbReference type="Gene3D" id="3.30.70.270">
    <property type="match status" value="1"/>
</dbReference>
<dbReference type="CDD" id="cd01650">
    <property type="entry name" value="RT_nLTR_like"/>
    <property type="match status" value="1"/>
</dbReference>
<dbReference type="SUPFAM" id="SSF56672">
    <property type="entry name" value="DNA/RNA polymerases"/>
    <property type="match status" value="1"/>
</dbReference>
<feature type="coiled-coil region" evidence="1">
    <location>
        <begin position="72"/>
        <end position="108"/>
    </location>
</feature>
<dbReference type="InterPro" id="IPR000477">
    <property type="entry name" value="RT_dom"/>
</dbReference>
<comment type="caution">
    <text evidence="4">The sequence shown here is derived from an EMBL/GenBank/DDBJ whole genome shotgun (WGS) entry which is preliminary data.</text>
</comment>
<dbReference type="Pfam" id="PF00078">
    <property type="entry name" value="RVT_1"/>
    <property type="match status" value="1"/>
</dbReference>
<dbReference type="PANTHER" id="PTHR47027">
    <property type="entry name" value="REVERSE TRANSCRIPTASE DOMAIN-CONTAINING PROTEIN"/>
    <property type="match status" value="1"/>
</dbReference>
<evidence type="ECO:0000313" key="5">
    <source>
        <dbReference type="Proteomes" id="UP001168821"/>
    </source>
</evidence>
<accession>A0AA38IT31</accession>
<proteinExistence type="predicted"/>
<reference evidence="4" key="1">
    <citation type="journal article" date="2023" name="G3 (Bethesda)">
        <title>Whole genome assemblies of Zophobas morio and Tenebrio molitor.</title>
        <authorList>
            <person name="Kaur S."/>
            <person name="Stinson S.A."/>
            <person name="diCenzo G.C."/>
        </authorList>
    </citation>
    <scope>NUCLEOTIDE SEQUENCE</scope>
    <source>
        <strain evidence="4">QUZm001</strain>
    </source>
</reference>
<gene>
    <name evidence="4" type="ORF">Zmor_011116</name>
</gene>
<evidence type="ECO:0000256" key="1">
    <source>
        <dbReference type="SAM" id="Coils"/>
    </source>
</evidence>
<protein>
    <recommendedName>
        <fullName evidence="3">Reverse transcriptase domain-containing protein</fullName>
    </recommendedName>
</protein>
<sequence>MNERIRSTEQDIPIEERWEELQENIWKTSEEVLDNKNRNEWFDEECRKAIEAGRSARQKYLKSKNEKNQKDYQEKRKEYKKICRNKKRAKMEEQIRQIEENFNKNEIRNFYQDVKKEKRGYQPRVIYCKEKDGNLIGDEQARIKRWAEYFEELLNEQDTQQDTNERVNDSDDPDGTIEIDEGEIREKLRQMKNNKSPGRNRIKGEMLKYGGEAVASEIHRLVLECWKEGKMPEQWSEAVLCPIFKKGDITKCENYRGIALLDVTYKVMATCINRRLKQHMEKIVGEYQAGFRKNRSTVDQIFILKQLQEVHYEQGINLYLLLIDFNKAYDTVNRKELLEAMQELGVPRKLIKLTKMTLQSTKNRVRINGLLSEPFQVRTGLRQGDPISTTLFNLVLEAIITRSGIHRTSTIYEKRHQNIAFADDVTCITRTEAEMKKMTKNLIREAKRMGLAINQEKTKFMKMETKQTPAKPLKVTTEEGTTYEFEEVNRFKYLGVVITNKNEMNEEIEERIAKANKSVGRLSRFLRSKNVTRRTKKQVHKTIVRPTVLYASETWTLTNEKEQKLEVWERKILRKIYGGIKELDQWRRRTNREIEESQQSRR</sequence>
<keyword evidence="5" id="KW-1185">Reference proteome</keyword>